<name>A0A1M6XBF3_9FIRM</name>
<organism evidence="1 2">
    <name type="scientific">Desulforamulus aeronauticus DSM 10349</name>
    <dbReference type="NCBI Taxonomy" id="1121421"/>
    <lineage>
        <taxon>Bacteria</taxon>
        <taxon>Bacillati</taxon>
        <taxon>Bacillota</taxon>
        <taxon>Clostridia</taxon>
        <taxon>Eubacteriales</taxon>
        <taxon>Peptococcaceae</taxon>
        <taxon>Desulforamulus</taxon>
    </lineage>
</organism>
<evidence type="ECO:0000313" key="2">
    <source>
        <dbReference type="Proteomes" id="UP000183997"/>
    </source>
</evidence>
<dbReference type="STRING" id="1121421.SAMN02745123_03975"/>
<dbReference type="EMBL" id="FRAR01000043">
    <property type="protein sequence ID" value="SHL03292.1"/>
    <property type="molecule type" value="Genomic_DNA"/>
</dbReference>
<dbReference type="AlphaFoldDB" id="A0A1M6XBF3"/>
<sequence length="61" mass="7131">MALAPRGIPCRVYTTRMCLSPVHTGFIFGISDFTDMPKGKLSFRRRLKTWRKQVFLRGDNR</sequence>
<accession>A0A1M6XBF3</accession>
<protein>
    <submittedName>
        <fullName evidence="1">Uncharacterized protein</fullName>
    </submittedName>
</protein>
<evidence type="ECO:0000313" key="1">
    <source>
        <dbReference type="EMBL" id="SHL03292.1"/>
    </source>
</evidence>
<gene>
    <name evidence="1" type="ORF">SAMN02745123_03975</name>
</gene>
<reference evidence="2" key="1">
    <citation type="submission" date="2016-11" db="EMBL/GenBank/DDBJ databases">
        <authorList>
            <person name="Varghese N."/>
            <person name="Submissions S."/>
        </authorList>
    </citation>
    <scope>NUCLEOTIDE SEQUENCE [LARGE SCALE GENOMIC DNA]</scope>
    <source>
        <strain evidence="2">DSM 10349</strain>
    </source>
</reference>
<proteinExistence type="predicted"/>
<dbReference type="Proteomes" id="UP000183997">
    <property type="component" value="Unassembled WGS sequence"/>
</dbReference>
<keyword evidence="2" id="KW-1185">Reference proteome</keyword>